<gene>
    <name evidence="3" type="ORF">JR347_07280</name>
</gene>
<name>A0A975A236_9BACT</name>
<evidence type="ECO:0000259" key="1">
    <source>
        <dbReference type="Pfam" id="PF19289"/>
    </source>
</evidence>
<dbReference type="PANTHER" id="PTHR43421:SF1">
    <property type="entry name" value="METALLOPROTEASE PMBA"/>
    <property type="match status" value="1"/>
</dbReference>
<evidence type="ECO:0000313" key="4">
    <source>
        <dbReference type="Proteomes" id="UP000662783"/>
    </source>
</evidence>
<dbReference type="RefSeq" id="WP_205723389.1">
    <property type="nucleotide sequence ID" value="NZ_CP070608.1"/>
</dbReference>
<dbReference type="PANTHER" id="PTHR43421">
    <property type="entry name" value="METALLOPROTEASE PMBA"/>
    <property type="match status" value="1"/>
</dbReference>
<dbReference type="Pfam" id="PF19289">
    <property type="entry name" value="PmbA_TldD_3rd"/>
    <property type="match status" value="1"/>
</dbReference>
<dbReference type="KEGG" id="fuv:JR347_07280"/>
<evidence type="ECO:0000259" key="2">
    <source>
        <dbReference type="Pfam" id="PF19290"/>
    </source>
</evidence>
<sequence length="540" mass="61442">MKYFILIVLTSITVSSYSQQVDSLKLAMQDELARSIKELDHKEYGAPFYIAYDVNDYTNTIVSASFGGLINSNQFKQRNINARVLVGDYEFNDESFSADNVEPHYSADDMLLPVDNDYHGIRRSLWSVTDKIFKTAGEVFVAHKQDLKDKKKKISEVPHLKFGKQEAVKITTKSDRITIEKSELESQILSISREFLKYPEISVSSVVLNLYEGKNYFINTEGTDVYEEQTIVTLVMSCAYQNEEGEYFYDQKKYLSKSPKQLFTDTDFSSEVKEMSELVLTLKDAPVFEDSYEGPVIFMESAVPALFSSIIPQFVPKPLEEEDNFYGYSASTSLERKIGKQEFSKSLSLTLKPSLTEYKDMQLLGSYSIDNEGVKPDDEIVLVKKGVVNDLMVSRNYTGKEFQPNGTSSSQGVLHIEIDNTVEGTDDLQQLMLKKINDEDLTYGLIITKFFNDQFFHVKKVLPNGETEYYRNARLMDFDKKSLRKIVAASQEETVTNETNLNSYIAPKAVLIDDVEIEPARIPKPKKKPALVESPLHSIN</sequence>
<dbReference type="GO" id="GO:0008237">
    <property type="term" value="F:metallopeptidase activity"/>
    <property type="evidence" value="ECO:0007669"/>
    <property type="project" value="InterPro"/>
</dbReference>
<dbReference type="AlphaFoldDB" id="A0A975A236"/>
<dbReference type="SUPFAM" id="SSF111283">
    <property type="entry name" value="Putative modulator of DNA gyrase, PmbA/TldD"/>
    <property type="match status" value="1"/>
</dbReference>
<evidence type="ECO:0000313" key="3">
    <source>
        <dbReference type="EMBL" id="QSE98875.1"/>
    </source>
</evidence>
<keyword evidence="4" id="KW-1185">Reference proteome</keyword>
<reference evidence="3" key="1">
    <citation type="submission" date="2021-02" db="EMBL/GenBank/DDBJ databases">
        <title>Fulvivirga sp. S481 isolated from sea water.</title>
        <authorList>
            <person name="Bae S.S."/>
            <person name="Baek K."/>
        </authorList>
    </citation>
    <scope>NUCLEOTIDE SEQUENCE</scope>
    <source>
        <strain evidence="3">S481</strain>
    </source>
</reference>
<dbReference type="InterPro" id="IPR045569">
    <property type="entry name" value="Metalloprtase-TldD/E_C"/>
</dbReference>
<feature type="domain" description="Metalloprotease TldD/E C-terminal" evidence="1">
    <location>
        <begin position="295"/>
        <end position="453"/>
    </location>
</feature>
<protein>
    <submittedName>
        <fullName evidence="3">Uncharacterized protein</fullName>
    </submittedName>
</protein>
<accession>A0A975A236</accession>
<feature type="domain" description="Metalloprotease TldD/E central" evidence="2">
    <location>
        <begin position="197"/>
        <end position="263"/>
    </location>
</feature>
<dbReference type="Pfam" id="PF19290">
    <property type="entry name" value="PmbA_TldD_2nd"/>
    <property type="match status" value="1"/>
</dbReference>
<dbReference type="Proteomes" id="UP000662783">
    <property type="component" value="Chromosome"/>
</dbReference>
<dbReference type="InterPro" id="IPR045570">
    <property type="entry name" value="Metalloprtase-TldD/E_cen_dom"/>
</dbReference>
<dbReference type="GO" id="GO:0006508">
    <property type="term" value="P:proteolysis"/>
    <property type="evidence" value="ECO:0007669"/>
    <property type="project" value="InterPro"/>
</dbReference>
<dbReference type="InterPro" id="IPR036059">
    <property type="entry name" value="TldD/PmbA_sf"/>
</dbReference>
<dbReference type="EMBL" id="CP070608">
    <property type="protein sequence ID" value="QSE98875.1"/>
    <property type="molecule type" value="Genomic_DNA"/>
</dbReference>
<dbReference type="GO" id="GO:0005829">
    <property type="term" value="C:cytosol"/>
    <property type="evidence" value="ECO:0007669"/>
    <property type="project" value="TreeGrafter"/>
</dbReference>
<dbReference type="InterPro" id="IPR047657">
    <property type="entry name" value="PmbA"/>
</dbReference>
<proteinExistence type="predicted"/>
<organism evidence="3 4">
    <name type="scientific">Fulvivirga lutea</name>
    <dbReference type="NCBI Taxonomy" id="2810512"/>
    <lineage>
        <taxon>Bacteria</taxon>
        <taxon>Pseudomonadati</taxon>
        <taxon>Bacteroidota</taxon>
        <taxon>Cytophagia</taxon>
        <taxon>Cytophagales</taxon>
        <taxon>Fulvivirgaceae</taxon>
        <taxon>Fulvivirga</taxon>
    </lineage>
</organism>